<gene>
    <name evidence="1" type="ORF">FWJ25_01670</name>
</gene>
<organism evidence="1 2">
    <name type="scientific">Marinobacter salinexigens</name>
    <dbReference type="NCBI Taxonomy" id="2919747"/>
    <lineage>
        <taxon>Bacteria</taxon>
        <taxon>Pseudomonadati</taxon>
        <taxon>Pseudomonadota</taxon>
        <taxon>Gammaproteobacteria</taxon>
        <taxon>Pseudomonadales</taxon>
        <taxon>Marinobacteraceae</taxon>
        <taxon>Marinobacter</taxon>
    </lineage>
</organism>
<name>A0A5B0VPT9_9GAMM</name>
<reference evidence="1 2" key="1">
    <citation type="submission" date="2019-08" db="EMBL/GenBank/DDBJ databases">
        <title>Marinobacter ZYF650 sp. nov., a marine bacterium isolated from seawater of the Mariana trench.</title>
        <authorList>
            <person name="Ahmad W."/>
        </authorList>
    </citation>
    <scope>NUCLEOTIDE SEQUENCE [LARGE SCALE GENOMIC DNA]</scope>
    <source>
        <strain evidence="1 2">ZYF650</strain>
    </source>
</reference>
<protein>
    <submittedName>
        <fullName evidence="1">Uncharacterized protein</fullName>
    </submittedName>
</protein>
<proteinExistence type="predicted"/>
<dbReference type="Proteomes" id="UP000323161">
    <property type="component" value="Unassembled WGS sequence"/>
</dbReference>
<dbReference type="RefSeq" id="WP_149598508.1">
    <property type="nucleotide sequence ID" value="NZ_VTUU01000001.1"/>
</dbReference>
<evidence type="ECO:0000313" key="2">
    <source>
        <dbReference type="Proteomes" id="UP000323161"/>
    </source>
</evidence>
<accession>A0A5B0VPT9</accession>
<evidence type="ECO:0000313" key="1">
    <source>
        <dbReference type="EMBL" id="KAA1175869.1"/>
    </source>
</evidence>
<dbReference type="EMBL" id="VTUU01000001">
    <property type="protein sequence ID" value="KAA1175869.1"/>
    <property type="molecule type" value="Genomic_DNA"/>
</dbReference>
<sequence length="86" mass="9744">MSIVMKAVSGVEVHVLWSCTERCVELLELSVREPSGYCRPFRYEVHIQGEPRLYESESEYAARHYLGMLLDVPVGELGLEASLPEC</sequence>
<keyword evidence="2" id="KW-1185">Reference proteome</keyword>
<comment type="caution">
    <text evidence="1">The sequence shown here is derived from an EMBL/GenBank/DDBJ whole genome shotgun (WGS) entry which is preliminary data.</text>
</comment>
<dbReference type="AlphaFoldDB" id="A0A5B0VPT9"/>